<sequence length="601" mass="69010">MAQTVITPNKSKIFDVDKINSVALLGRITTARSGPAPITGTGNINTISSKISTNSRTTVEQVASTPAIIGTKLTSPIKSQGTSSNVNQKGMVPYANKTFEILRDTRAKKLFVPKKKKGSSYSTSKSTASISKSIYTPLLNEEGNWMRKEASHLLAPAEKYIEEKKAKQSGVVLNNESGNKFDHLMKEKEKQLKLDKEKEKNDQIYLDEDINDNDRISLEKDKLKDKSKQQTRLPSKKIYIESLLSPSVGLTHLLSNIQQQNLGCQEGEELIYVRRLLDTCANWAENISPGFTFEQFLPKIEKMSTNDTVMRFLGQIRAKYSPFSSTFGMDIDEFIQMTLNNQKDGKQMIRDNEEDDEYNMYDDINQINEKETNQKINENNNKSNYGVAQKQFVTNKVPKITGLEILEHKRQKVKQEDDNKQNENESSESDLDFADIEALFKSKPVKRKRNTNQKKKQNDIQINEKKDSEDLPINVDTDRNEVDKLNKDVGNEVDKLNKDDVGNEVDKLNKDVIGNEIDRLNKDNNENTEQNDIDSRKRRRIDENEEMNENIDLIFQSIDKDIESYEEYNDIIEEIQETKVEKPKQKRRLHKADDEDDEEDE</sequence>
<feature type="region of interest" description="Disordered" evidence="1">
    <location>
        <begin position="519"/>
        <end position="541"/>
    </location>
</feature>
<dbReference type="InterPro" id="IPR012923">
    <property type="entry name" value="Csm3"/>
</dbReference>
<dbReference type="Pfam" id="PF07962">
    <property type="entry name" value="Swi3"/>
    <property type="match status" value="1"/>
</dbReference>
<comment type="caution">
    <text evidence="3">The sequence shown here is derived from an EMBL/GenBank/DDBJ whole genome shotgun (WGS) entry which is preliminary data.</text>
</comment>
<dbReference type="GO" id="GO:0006974">
    <property type="term" value="P:DNA damage response"/>
    <property type="evidence" value="ECO:0007669"/>
    <property type="project" value="InterPro"/>
</dbReference>
<feature type="domain" description="Chromosome segregation in meiosis protein 3" evidence="2">
    <location>
        <begin position="241"/>
        <end position="319"/>
    </location>
</feature>
<feature type="compositionally biased region" description="Acidic residues" evidence="1">
    <location>
        <begin position="425"/>
        <end position="435"/>
    </location>
</feature>
<dbReference type="Proteomes" id="UP000324800">
    <property type="component" value="Unassembled WGS sequence"/>
</dbReference>
<feature type="compositionally biased region" description="Basic and acidic residues" evidence="1">
    <location>
        <begin position="456"/>
        <end position="469"/>
    </location>
</feature>
<feature type="compositionally biased region" description="Basic and acidic residues" evidence="1">
    <location>
        <begin position="411"/>
        <end position="423"/>
    </location>
</feature>
<dbReference type="GO" id="GO:0005634">
    <property type="term" value="C:nucleus"/>
    <property type="evidence" value="ECO:0007669"/>
    <property type="project" value="InterPro"/>
</dbReference>
<feature type="region of interest" description="Disordered" evidence="1">
    <location>
        <begin position="411"/>
        <end position="479"/>
    </location>
</feature>
<dbReference type="AlphaFoldDB" id="A0A5J4X4E9"/>
<protein>
    <recommendedName>
        <fullName evidence="2">Chromosome segregation in meiosis protein 3 domain-containing protein</fullName>
    </recommendedName>
</protein>
<evidence type="ECO:0000259" key="2">
    <source>
        <dbReference type="Pfam" id="PF07962"/>
    </source>
</evidence>
<dbReference type="GO" id="GO:0031297">
    <property type="term" value="P:replication fork processing"/>
    <property type="evidence" value="ECO:0007669"/>
    <property type="project" value="InterPro"/>
</dbReference>
<feature type="compositionally biased region" description="Basic residues" evidence="1">
    <location>
        <begin position="443"/>
        <end position="455"/>
    </location>
</feature>
<organism evidence="3 4">
    <name type="scientific">Streblomastix strix</name>
    <dbReference type="NCBI Taxonomy" id="222440"/>
    <lineage>
        <taxon>Eukaryota</taxon>
        <taxon>Metamonada</taxon>
        <taxon>Preaxostyla</taxon>
        <taxon>Oxymonadida</taxon>
        <taxon>Streblomastigidae</taxon>
        <taxon>Streblomastix</taxon>
    </lineage>
</organism>
<evidence type="ECO:0000313" key="4">
    <source>
        <dbReference type="Proteomes" id="UP000324800"/>
    </source>
</evidence>
<proteinExistence type="predicted"/>
<reference evidence="3 4" key="1">
    <citation type="submission" date="2019-03" db="EMBL/GenBank/DDBJ databases">
        <title>Single cell metagenomics reveals metabolic interactions within the superorganism composed of flagellate Streblomastix strix and complex community of Bacteroidetes bacteria on its surface.</title>
        <authorList>
            <person name="Treitli S.C."/>
            <person name="Kolisko M."/>
            <person name="Husnik F."/>
            <person name="Keeling P."/>
            <person name="Hampl V."/>
        </authorList>
    </citation>
    <scope>NUCLEOTIDE SEQUENCE [LARGE SCALE GENOMIC DNA]</scope>
    <source>
        <strain evidence="3">ST1C</strain>
    </source>
</reference>
<evidence type="ECO:0000256" key="1">
    <source>
        <dbReference type="SAM" id="MobiDB-lite"/>
    </source>
</evidence>
<evidence type="ECO:0000313" key="3">
    <source>
        <dbReference type="EMBL" id="KAA6401662.1"/>
    </source>
</evidence>
<gene>
    <name evidence="3" type="ORF">EZS28_002806</name>
</gene>
<accession>A0A5J4X4E9</accession>
<feature type="region of interest" description="Disordered" evidence="1">
    <location>
        <begin position="580"/>
        <end position="601"/>
    </location>
</feature>
<name>A0A5J4X4E9_9EUKA</name>
<dbReference type="EMBL" id="SNRW01000352">
    <property type="protein sequence ID" value="KAA6401662.1"/>
    <property type="molecule type" value="Genomic_DNA"/>
</dbReference>